<dbReference type="AlphaFoldDB" id="A0A0N9HYX1"/>
<dbReference type="InterPro" id="IPR018713">
    <property type="entry name" value="MPAB/Lcp_cat_dom"/>
</dbReference>
<sequence>MDGLSRRNVLLAGGGALGAFGALGVAGPAWAWSASGSVAGSGAGADPRWVWDEEADPLVASLLERGDVPKVNKLLRTWTRNGQALPDGLPPDVRGFIEKARRLPPWTDRSKLDTMVEVTRAKGFWINTLYGVASGLMSPAIPREAIAVYYSKGGADMKDRIAKTSLLGADITQLNAYEPEGRMIVSSVKTRLVHAAVRHLLPQSPQWAQSGSGQIPISQNEMMVTWHSLPTTVMRKIRDWKITMAPAHSDAFLHLWQIAGHMLGIRDEYIPATWAAAETQAQQVLDPVMGPTREGVELTELIMKIVSDVDGGLSRPLLNALIRYVNGDEVAGWIGLPREPFWDPVVRDGFPRFVALREKLVPLPLVPRIAWTIDEILRKATLVLLGSGRPISIEMPTANRPS</sequence>
<dbReference type="PROSITE" id="PS51318">
    <property type="entry name" value="TAT"/>
    <property type="match status" value="1"/>
</dbReference>
<proteinExistence type="predicted"/>
<evidence type="ECO:0000313" key="3">
    <source>
        <dbReference type="Proteomes" id="UP000063699"/>
    </source>
</evidence>
<accession>A0A0N9HYX1</accession>
<dbReference type="PANTHER" id="PTHR37539">
    <property type="entry name" value="SECRETED PROTEIN-RELATED"/>
    <property type="match status" value="1"/>
</dbReference>
<feature type="domain" description="ER-bound oxygenase mpaB/mpaB'/Rubber oxygenase catalytic" evidence="1">
    <location>
        <begin position="130"/>
        <end position="342"/>
    </location>
</feature>
<organism evidence="2 3">
    <name type="scientific">Kibdelosporangium phytohabitans</name>
    <dbReference type="NCBI Taxonomy" id="860235"/>
    <lineage>
        <taxon>Bacteria</taxon>
        <taxon>Bacillati</taxon>
        <taxon>Actinomycetota</taxon>
        <taxon>Actinomycetes</taxon>
        <taxon>Pseudonocardiales</taxon>
        <taxon>Pseudonocardiaceae</taxon>
        <taxon>Kibdelosporangium</taxon>
    </lineage>
</organism>
<reference evidence="2 3" key="1">
    <citation type="submission" date="2015-07" db="EMBL/GenBank/DDBJ databases">
        <title>Genome sequencing of Kibdelosporangium phytohabitans.</title>
        <authorList>
            <person name="Qin S."/>
            <person name="Xing K."/>
        </authorList>
    </citation>
    <scope>NUCLEOTIDE SEQUENCE [LARGE SCALE GENOMIC DNA]</scope>
    <source>
        <strain evidence="2 3">KLBMP1111</strain>
    </source>
</reference>
<protein>
    <submittedName>
        <fullName evidence="2">Latex clearing protein</fullName>
    </submittedName>
</protein>
<gene>
    <name evidence="2" type="ORF">AOZ06_17890</name>
</gene>
<dbReference type="GO" id="GO:0016491">
    <property type="term" value="F:oxidoreductase activity"/>
    <property type="evidence" value="ECO:0007669"/>
    <property type="project" value="InterPro"/>
</dbReference>
<dbReference type="Pfam" id="PF09995">
    <property type="entry name" value="MPAB_Lcp_cat"/>
    <property type="match status" value="1"/>
</dbReference>
<dbReference type="PANTHER" id="PTHR37539:SF1">
    <property type="entry name" value="ER-BOUND OXYGENASE MPAB_MPAB'_RUBBER OXYGENASE CATALYTIC DOMAIN-CONTAINING PROTEIN"/>
    <property type="match status" value="1"/>
</dbReference>
<dbReference type="InterPro" id="IPR037473">
    <property type="entry name" value="Lcp-like"/>
</dbReference>
<evidence type="ECO:0000259" key="1">
    <source>
        <dbReference type="Pfam" id="PF09995"/>
    </source>
</evidence>
<dbReference type="STRING" id="860235.AOZ06_17890"/>
<dbReference type="RefSeq" id="WP_054290444.1">
    <property type="nucleotide sequence ID" value="NZ_CP012752.1"/>
</dbReference>
<keyword evidence="3" id="KW-1185">Reference proteome</keyword>
<dbReference type="KEGG" id="kphy:AOZ06_17890"/>
<evidence type="ECO:0000313" key="2">
    <source>
        <dbReference type="EMBL" id="ALG08537.1"/>
    </source>
</evidence>
<dbReference type="OrthoDB" id="7614910at2"/>
<dbReference type="InterPro" id="IPR006311">
    <property type="entry name" value="TAT_signal"/>
</dbReference>
<dbReference type="EMBL" id="CP012752">
    <property type="protein sequence ID" value="ALG08537.1"/>
    <property type="molecule type" value="Genomic_DNA"/>
</dbReference>
<name>A0A0N9HYX1_9PSEU</name>
<dbReference type="Proteomes" id="UP000063699">
    <property type="component" value="Chromosome"/>
</dbReference>